<keyword evidence="8" id="KW-0012">Acyltransferase</keyword>
<evidence type="ECO:0000259" key="10">
    <source>
        <dbReference type="Pfam" id="PF00107"/>
    </source>
</evidence>
<evidence type="ECO:0000256" key="3">
    <source>
        <dbReference type="ARBA" id="ARBA00022679"/>
    </source>
</evidence>
<comment type="subcellular location">
    <subcellularLocation>
        <location evidence="1">Membrane</location>
        <topology evidence="1">Multi-pass membrane protein</topology>
    </subcellularLocation>
</comment>
<dbReference type="SUPFAM" id="SSF50129">
    <property type="entry name" value="GroES-like"/>
    <property type="match status" value="1"/>
</dbReference>
<feature type="domain" description="Alcohol dehydrogenase-like C-terminal" evidence="10">
    <location>
        <begin position="133"/>
        <end position="174"/>
    </location>
</feature>
<keyword evidence="14" id="KW-1185">Reference proteome</keyword>
<evidence type="ECO:0000256" key="7">
    <source>
        <dbReference type="ARBA" id="ARBA00023136"/>
    </source>
</evidence>
<dbReference type="InterPro" id="IPR011032">
    <property type="entry name" value="GroES-like_sf"/>
</dbReference>
<keyword evidence="3" id="KW-0808">Transferase</keyword>
<feature type="transmembrane region" description="Helical" evidence="9">
    <location>
        <begin position="388"/>
        <end position="410"/>
    </location>
</feature>
<feature type="transmembrane region" description="Helical" evidence="9">
    <location>
        <begin position="527"/>
        <end position="547"/>
    </location>
</feature>
<dbReference type="PANTHER" id="PTHR31595:SF46">
    <property type="entry name" value="ACYL-COA--STEROL O-ACYLTRANSFERASE 1"/>
    <property type="match status" value="1"/>
</dbReference>
<reference evidence="13 14" key="1">
    <citation type="submission" date="2021-05" db="EMBL/GenBank/DDBJ databases">
        <title>Genome Assembly of Synthetic Allotetraploid Brassica napus Reveals Homoeologous Exchanges between Subgenomes.</title>
        <authorList>
            <person name="Davis J.T."/>
        </authorList>
    </citation>
    <scope>NUCLEOTIDE SEQUENCE [LARGE SCALE GENOMIC DNA]</scope>
    <source>
        <strain evidence="14">cv. Da-Ae</strain>
        <tissue evidence="13">Seedling</tissue>
    </source>
</reference>
<evidence type="ECO:0000259" key="12">
    <source>
        <dbReference type="Pfam" id="PF13813"/>
    </source>
</evidence>
<proteinExistence type="inferred from homology"/>
<comment type="caution">
    <text evidence="13">The sequence shown here is derived from an EMBL/GenBank/DDBJ whole genome shotgun (WGS) entry which is preliminary data.</text>
</comment>
<evidence type="ECO:0000256" key="1">
    <source>
        <dbReference type="ARBA" id="ARBA00004141"/>
    </source>
</evidence>
<name>A0ABQ7YES7_BRANA</name>
<dbReference type="Pfam" id="PF08240">
    <property type="entry name" value="ADH_N"/>
    <property type="match status" value="1"/>
</dbReference>
<dbReference type="SUPFAM" id="SSF51735">
    <property type="entry name" value="NAD(P)-binding Rossmann-fold domains"/>
    <property type="match status" value="1"/>
</dbReference>
<dbReference type="Pfam" id="PF00107">
    <property type="entry name" value="ADH_zinc_N"/>
    <property type="match status" value="1"/>
</dbReference>
<evidence type="ECO:0000256" key="4">
    <source>
        <dbReference type="ARBA" id="ARBA00022692"/>
    </source>
</evidence>
<evidence type="ECO:0000256" key="9">
    <source>
        <dbReference type="SAM" id="Phobius"/>
    </source>
</evidence>
<keyword evidence="4 9" id="KW-0812">Transmembrane</keyword>
<feature type="transmembrane region" description="Helical" evidence="9">
    <location>
        <begin position="465"/>
        <end position="489"/>
    </location>
</feature>
<evidence type="ECO:0000256" key="6">
    <source>
        <dbReference type="ARBA" id="ARBA00023098"/>
    </source>
</evidence>
<protein>
    <submittedName>
        <fullName evidence="13">Uncharacterized protein</fullName>
    </submittedName>
</protein>
<sequence>MVTCGVCHSDLHVMKGEMPFSSPCAIGHEITGEVVEHGPLTDHKIIQRFSIGSRVVGAFIMPCGTCSYCAKGHDDLCEDFFAYNRAKGTLYDGETRLFLCHDDSPVYMYAYGAMAHAAEIRRGDSIAVIGIGGVGSSCLQIARDFGASDIIAVDVQDDKLEKAKTLGATSWLEPRLSLKEPIAIKKFNCLSSPKTEMVFPQLPSCDQETASLVIMLQQLQRRRQKRVPILKEEMVGALSHEAKRLTEAWGSVMVSLCYCFCVGKLVDKGVKRLILMAPVMILFFLVPLHLTTVHMIGTTGFFISWLANFKLYLFAFRNGPLSSPTLSLPIFLLVSCFPIKLQQLGNESKPKRHSVREGSLFYLVKALPLLLVIQSFRYTHLLPNKAVLLLYGFNMYFSLDLMLAVTASLVRAASSLELEPQFNEPYLATSLQDFWGKRWNLMVSEILRPTVYEPVLRLSVLPRKWASAPAALATFVVSGIMHELIFFYLGRLRPSWGLMSFFLLHGVCIMAEIALKKAIRRRWSLPTPVARTLTILFVFATGIFLFFPEFQRCKIDQKAFAEYAAVGTFLKKSVLGYSR</sequence>
<feature type="domain" description="Alcohol dehydrogenase-like N-terminal" evidence="11">
    <location>
        <begin position="2"/>
        <end position="89"/>
    </location>
</feature>
<dbReference type="EMBL" id="JAGKQM010000018">
    <property type="protein sequence ID" value="KAH0865620.1"/>
    <property type="molecule type" value="Genomic_DNA"/>
</dbReference>
<dbReference type="PANTHER" id="PTHR31595">
    <property type="entry name" value="LONG-CHAIN-ALCOHOL O-FATTY-ACYLTRANSFERASE 3-RELATED"/>
    <property type="match status" value="1"/>
</dbReference>
<dbReference type="InterPro" id="IPR032805">
    <property type="entry name" value="Wax_synthase_dom"/>
</dbReference>
<dbReference type="Gene3D" id="3.40.50.720">
    <property type="entry name" value="NAD(P)-binding Rossmann-like Domain"/>
    <property type="match status" value="1"/>
</dbReference>
<dbReference type="Pfam" id="PF13813">
    <property type="entry name" value="MBOAT_2"/>
    <property type="match status" value="1"/>
</dbReference>
<evidence type="ECO:0000259" key="11">
    <source>
        <dbReference type="Pfam" id="PF08240"/>
    </source>
</evidence>
<evidence type="ECO:0000256" key="5">
    <source>
        <dbReference type="ARBA" id="ARBA00022989"/>
    </source>
</evidence>
<keyword evidence="5 9" id="KW-1133">Transmembrane helix</keyword>
<keyword evidence="7 9" id="KW-0472">Membrane</keyword>
<dbReference type="InterPro" id="IPR036291">
    <property type="entry name" value="NAD(P)-bd_dom_sf"/>
</dbReference>
<dbReference type="Proteomes" id="UP000824890">
    <property type="component" value="Unassembled WGS sequence"/>
</dbReference>
<keyword evidence="6" id="KW-0443">Lipid metabolism</keyword>
<evidence type="ECO:0000313" key="14">
    <source>
        <dbReference type="Proteomes" id="UP000824890"/>
    </source>
</evidence>
<dbReference type="Gene3D" id="3.90.180.10">
    <property type="entry name" value="Medium-chain alcohol dehydrogenases, catalytic domain"/>
    <property type="match status" value="1"/>
</dbReference>
<evidence type="ECO:0000256" key="2">
    <source>
        <dbReference type="ARBA" id="ARBA00007282"/>
    </source>
</evidence>
<feature type="domain" description="Wax synthase" evidence="12">
    <location>
        <begin position="419"/>
        <end position="503"/>
    </location>
</feature>
<evidence type="ECO:0000313" key="13">
    <source>
        <dbReference type="EMBL" id="KAH0865620.1"/>
    </source>
</evidence>
<gene>
    <name evidence="13" type="ORF">HID58_082831</name>
</gene>
<evidence type="ECO:0000256" key="8">
    <source>
        <dbReference type="ARBA" id="ARBA00023315"/>
    </source>
</evidence>
<feature type="transmembrane region" description="Helical" evidence="9">
    <location>
        <begin position="495"/>
        <end position="515"/>
    </location>
</feature>
<dbReference type="InterPro" id="IPR044851">
    <property type="entry name" value="Wax_synthase"/>
</dbReference>
<accession>A0ABQ7YES7</accession>
<organism evidence="13 14">
    <name type="scientific">Brassica napus</name>
    <name type="common">Rape</name>
    <dbReference type="NCBI Taxonomy" id="3708"/>
    <lineage>
        <taxon>Eukaryota</taxon>
        <taxon>Viridiplantae</taxon>
        <taxon>Streptophyta</taxon>
        <taxon>Embryophyta</taxon>
        <taxon>Tracheophyta</taxon>
        <taxon>Spermatophyta</taxon>
        <taxon>Magnoliopsida</taxon>
        <taxon>eudicotyledons</taxon>
        <taxon>Gunneridae</taxon>
        <taxon>Pentapetalae</taxon>
        <taxon>rosids</taxon>
        <taxon>malvids</taxon>
        <taxon>Brassicales</taxon>
        <taxon>Brassicaceae</taxon>
        <taxon>Brassiceae</taxon>
        <taxon>Brassica</taxon>
    </lineage>
</organism>
<dbReference type="InterPro" id="IPR013149">
    <property type="entry name" value="ADH-like_C"/>
</dbReference>
<dbReference type="InterPro" id="IPR013154">
    <property type="entry name" value="ADH-like_N"/>
</dbReference>
<comment type="similarity">
    <text evidence="2">Belongs to the wax synthase family.</text>
</comment>
<feature type="transmembrane region" description="Helical" evidence="9">
    <location>
        <begin position="273"/>
        <end position="306"/>
    </location>
</feature>